<dbReference type="EMBL" id="NJEU01001697">
    <property type="protein sequence ID" value="PHH61907.1"/>
    <property type="molecule type" value="Genomic_DNA"/>
</dbReference>
<feature type="compositionally biased region" description="Polar residues" evidence="1">
    <location>
        <begin position="341"/>
        <end position="350"/>
    </location>
</feature>
<feature type="compositionally biased region" description="Polar residues" evidence="1">
    <location>
        <begin position="46"/>
        <end position="55"/>
    </location>
</feature>
<organism evidence="2 3">
    <name type="scientific">Ophiocordyceps australis</name>
    <dbReference type="NCBI Taxonomy" id="1399860"/>
    <lineage>
        <taxon>Eukaryota</taxon>
        <taxon>Fungi</taxon>
        <taxon>Dikarya</taxon>
        <taxon>Ascomycota</taxon>
        <taxon>Pezizomycotina</taxon>
        <taxon>Sordariomycetes</taxon>
        <taxon>Hypocreomycetidae</taxon>
        <taxon>Hypocreales</taxon>
        <taxon>Ophiocordycipitaceae</taxon>
        <taxon>Ophiocordyceps</taxon>
    </lineage>
</organism>
<comment type="caution">
    <text evidence="2">The sequence shown here is derived from an EMBL/GenBank/DDBJ whole genome shotgun (WGS) entry which is preliminary data.</text>
</comment>
<feature type="compositionally biased region" description="Basic and acidic residues" evidence="1">
    <location>
        <begin position="488"/>
        <end position="506"/>
    </location>
</feature>
<protein>
    <submittedName>
        <fullName evidence="2">Uncharacterized protein</fullName>
    </submittedName>
</protein>
<feature type="region of interest" description="Disordered" evidence="1">
    <location>
        <begin position="228"/>
        <end position="526"/>
    </location>
</feature>
<feature type="compositionally biased region" description="Basic and acidic residues" evidence="1">
    <location>
        <begin position="321"/>
        <end position="333"/>
    </location>
</feature>
<feature type="compositionally biased region" description="Basic and acidic residues" evidence="1">
    <location>
        <begin position="72"/>
        <end position="81"/>
    </location>
</feature>
<keyword evidence="3" id="KW-1185">Reference proteome</keyword>
<feature type="compositionally biased region" description="Low complexity" evidence="1">
    <location>
        <begin position="633"/>
        <end position="653"/>
    </location>
</feature>
<feature type="compositionally biased region" description="Low complexity" evidence="1">
    <location>
        <begin position="434"/>
        <end position="449"/>
    </location>
</feature>
<sequence length="743" mass="78776">MSQQPLTRETADPDAATAAASAFMRRGSNASLSSAAAAAALRARPTTPTNVSQVQSRRSHRRSPSTSSLGGREARPKKELQRSPSVGSMIERTFRSPSPGREPVPRARNVPPVPSVPTRIAATNGSMASLNTQPLRTASDRLRNGQGGAWFAGATTGDATKVRRPDIVIHSSEPRPGSVSPSINFSYPRAMMHSPCPSMDDQTLVYDANSRRMIPRADMIALSQSLDASFQKPKKKKSQQLDASASAPRRPEEAPPVAAQDGADASGQPLKQKKKKSIKTQSAAPGDAGLDRDSTTPRPSLAKKPSVVQEEPEMEAQGDTMDCKTDRQADKTKTAVGPGQGQKNSSNGNSAGRLARFASAPDKLVIKHEPPPRSISPRKSALKLSNARGVSPSEDGSEASGGGLSPNNRDDHGLVRKKSARVSWDDRNTVVVGESAPAQEAESPAMPSPQAKKPWHSIVSKHAKRETAGLSQDETMGPRPALPQFGSVREKKSKEVEERPLVRPCDKTWTQPKAESAPGDAAGTSCDAAVGNALAQDFTSRNAANISKYREPLPAAAMENAARERDSDDDADKELPRHGDTQDTEDGMAPQAAESELQAGGGEQGQAEAAGGQGDEPAVPGGFPGEVDKEADSTATMATPTTTTTSALGPASPRAEASMHDIREEEEETDRCSIYSDACEDQQDANGQGFMSLDAIVESRGGPRLKKKVQEHAWLRSKSQSPSLDDASQADTADDWEKAKAGR</sequence>
<proteinExistence type="predicted"/>
<gene>
    <name evidence="2" type="ORF">CDD82_2070</name>
</gene>
<feature type="compositionally biased region" description="Low complexity" evidence="1">
    <location>
        <begin position="255"/>
        <end position="270"/>
    </location>
</feature>
<evidence type="ECO:0000256" key="1">
    <source>
        <dbReference type="SAM" id="MobiDB-lite"/>
    </source>
</evidence>
<feature type="region of interest" description="Disordered" evidence="1">
    <location>
        <begin position="700"/>
        <end position="743"/>
    </location>
</feature>
<dbReference type="AlphaFoldDB" id="A0A2C5XZP5"/>
<dbReference type="OrthoDB" id="5423926at2759"/>
<reference evidence="2 3" key="1">
    <citation type="submission" date="2017-06" db="EMBL/GenBank/DDBJ databases">
        <title>Ant-infecting Ophiocordyceps genomes reveal a high diversity of potential behavioral manipulation genes and a possible major role for enterotoxins.</title>
        <authorList>
            <person name="De Bekker C."/>
            <person name="Evans H.C."/>
            <person name="Brachmann A."/>
            <person name="Hughes D.P."/>
        </authorList>
    </citation>
    <scope>NUCLEOTIDE SEQUENCE [LARGE SCALE GENOMIC DNA]</scope>
    <source>
        <strain evidence="2 3">1348a</strain>
    </source>
</reference>
<feature type="compositionally biased region" description="Basic residues" evidence="1">
    <location>
        <begin position="453"/>
        <end position="464"/>
    </location>
</feature>
<evidence type="ECO:0000313" key="3">
    <source>
        <dbReference type="Proteomes" id="UP000224854"/>
    </source>
</evidence>
<feature type="compositionally biased region" description="Low complexity" evidence="1">
    <location>
        <begin position="605"/>
        <end position="618"/>
    </location>
</feature>
<name>A0A2C5XZP5_9HYPO</name>
<dbReference type="Proteomes" id="UP000224854">
    <property type="component" value="Unassembled WGS sequence"/>
</dbReference>
<feature type="compositionally biased region" description="Low complexity" evidence="1">
    <location>
        <begin position="30"/>
        <end position="44"/>
    </location>
</feature>
<evidence type="ECO:0000313" key="2">
    <source>
        <dbReference type="EMBL" id="PHH61907.1"/>
    </source>
</evidence>
<accession>A0A2C5XZP5</accession>
<feature type="region of interest" description="Disordered" evidence="1">
    <location>
        <begin position="26"/>
        <end position="115"/>
    </location>
</feature>
<feature type="region of interest" description="Disordered" evidence="1">
    <location>
        <begin position="540"/>
        <end position="672"/>
    </location>
</feature>